<dbReference type="GO" id="GO:0097730">
    <property type="term" value="C:non-motile cilium"/>
    <property type="evidence" value="ECO:0007669"/>
    <property type="project" value="InterPro"/>
</dbReference>
<dbReference type="InterPro" id="IPR058765">
    <property type="entry name" value="NPHP4_C2-like"/>
</dbReference>
<proteinExistence type="predicted"/>
<feature type="domain" description="NPHP4 C2-like" evidence="1">
    <location>
        <begin position="432"/>
        <end position="522"/>
    </location>
</feature>
<dbReference type="Proteomes" id="UP000272942">
    <property type="component" value="Unassembled WGS sequence"/>
</dbReference>
<sequence>MLGRLWRSEILRSQKTSDNRIGVILNDSLYLSSSDIQKTHFLIFELSIYDPSDETQGLAGCWGAEPMQNLISENKGTCKCATVLHLGPCRYRAVDPIPLVLLDLCSETSEHTIKRRRSCVPSPSRLASLNEEEKISEKAPRESFCLLARNAVQLAMPRDPECAIVFVMEYTICDRGSESQRRASSVTSETKAVFTVRWGVYQPFLDERIAGREESKQTFHVALRGTSAVDDNYIPGSQNLEKRIAKQVCPDGAFCFRQDTKCNMSFVLDGEIRVGGAGGSQATDHPTMAQSDSISLDEPIQAKASDNLNQAIKRPSISVHTIPKESYTPTMKPSISEGATNLLQSYTAQSNEEMARQTLYQQMAQQVWVTQERSRTPSFAQPIGPFLGGQGPAMYEPLQAAPNVPYIQLVRGITGPISLVAQTHRGAGLSRAAYARLYRAGFSQVLTESGNPPFTINPEDVLDPMQSFSLKTEATDTLSVNEIVLQFLAYSSYVTPATESFATNAVYFTFQFYRFPQFVTQK</sequence>
<dbReference type="GO" id="GO:0035869">
    <property type="term" value="C:ciliary transition zone"/>
    <property type="evidence" value="ECO:0007669"/>
    <property type="project" value="TreeGrafter"/>
</dbReference>
<evidence type="ECO:0000313" key="2">
    <source>
        <dbReference type="EMBL" id="VDP91047.1"/>
    </source>
</evidence>
<dbReference type="AlphaFoldDB" id="A0A183B3J0"/>
<dbReference type="GO" id="GO:1904491">
    <property type="term" value="P:protein localization to ciliary transition zone"/>
    <property type="evidence" value="ECO:0007669"/>
    <property type="project" value="TreeGrafter"/>
</dbReference>
<dbReference type="OrthoDB" id="313446at2759"/>
<reference evidence="2 3" key="2">
    <citation type="submission" date="2018-11" db="EMBL/GenBank/DDBJ databases">
        <authorList>
            <consortium name="Pathogen Informatics"/>
        </authorList>
    </citation>
    <scope>NUCLEOTIDE SEQUENCE [LARGE SCALE GENOMIC DNA]</scope>
    <source>
        <strain evidence="2 3">Egypt</strain>
    </source>
</reference>
<dbReference type="WBParaSite" id="ECPE_0001381501-mRNA-1">
    <property type="protein sequence ID" value="ECPE_0001381501-mRNA-1"/>
    <property type="gene ID" value="ECPE_0001381501"/>
</dbReference>
<organism evidence="4">
    <name type="scientific">Echinostoma caproni</name>
    <dbReference type="NCBI Taxonomy" id="27848"/>
    <lineage>
        <taxon>Eukaryota</taxon>
        <taxon>Metazoa</taxon>
        <taxon>Spiralia</taxon>
        <taxon>Lophotrochozoa</taxon>
        <taxon>Platyhelminthes</taxon>
        <taxon>Trematoda</taxon>
        <taxon>Digenea</taxon>
        <taxon>Plagiorchiida</taxon>
        <taxon>Echinostomata</taxon>
        <taxon>Echinostomatoidea</taxon>
        <taxon>Echinostomatidae</taxon>
        <taxon>Echinostoma</taxon>
    </lineage>
</organism>
<dbReference type="Pfam" id="PF26186">
    <property type="entry name" value="NPHP4_C2_3rd"/>
    <property type="match status" value="1"/>
</dbReference>
<name>A0A183B3J0_9TREM</name>
<gene>
    <name evidence="2" type="ORF">ECPE_LOCUS13775</name>
</gene>
<evidence type="ECO:0000313" key="4">
    <source>
        <dbReference type="WBParaSite" id="ECPE_0001381501-mRNA-1"/>
    </source>
</evidence>
<evidence type="ECO:0000313" key="3">
    <source>
        <dbReference type="Proteomes" id="UP000272942"/>
    </source>
</evidence>
<dbReference type="InterPro" id="IPR029775">
    <property type="entry name" value="NPHP4"/>
</dbReference>
<dbReference type="GO" id="GO:0097546">
    <property type="term" value="C:ciliary base"/>
    <property type="evidence" value="ECO:0007669"/>
    <property type="project" value="TreeGrafter"/>
</dbReference>
<accession>A0A183B3J0</accession>
<dbReference type="GO" id="GO:0036064">
    <property type="term" value="C:ciliary basal body"/>
    <property type="evidence" value="ECO:0007669"/>
    <property type="project" value="TreeGrafter"/>
</dbReference>
<keyword evidence="3" id="KW-1185">Reference proteome</keyword>
<evidence type="ECO:0000259" key="1">
    <source>
        <dbReference type="Pfam" id="PF26186"/>
    </source>
</evidence>
<reference evidence="4" key="1">
    <citation type="submission" date="2016-06" db="UniProtKB">
        <authorList>
            <consortium name="WormBaseParasite"/>
        </authorList>
    </citation>
    <scope>IDENTIFICATION</scope>
</reference>
<dbReference type="GO" id="GO:0090090">
    <property type="term" value="P:negative regulation of canonical Wnt signaling pathway"/>
    <property type="evidence" value="ECO:0007669"/>
    <property type="project" value="InterPro"/>
</dbReference>
<dbReference type="PANTHER" id="PTHR31043:SF3">
    <property type="entry name" value="NEPHROCYSTIN-4"/>
    <property type="match status" value="1"/>
</dbReference>
<dbReference type="EMBL" id="UZAN01055921">
    <property type="protein sequence ID" value="VDP91047.1"/>
    <property type="molecule type" value="Genomic_DNA"/>
</dbReference>
<dbReference type="PANTHER" id="PTHR31043">
    <property type="entry name" value="NEPHROCYSTIN-4"/>
    <property type="match status" value="1"/>
</dbReference>
<protein>
    <submittedName>
        <fullName evidence="4">Velvet domain-containing protein</fullName>
    </submittedName>
</protein>